<dbReference type="GO" id="GO:0009279">
    <property type="term" value="C:cell outer membrane"/>
    <property type="evidence" value="ECO:0007669"/>
    <property type="project" value="UniProtKB-SubCell"/>
</dbReference>
<dbReference type="InterPro" id="IPR011990">
    <property type="entry name" value="TPR-like_helical_dom_sf"/>
</dbReference>
<dbReference type="EMBL" id="CBTJ020000111">
    <property type="protein sequence ID" value="CDI04439.1"/>
    <property type="molecule type" value="Genomic_DNA"/>
</dbReference>
<dbReference type="OrthoDB" id="8552139at2"/>
<gene>
    <name evidence="12" type="ORF">BN873_980040</name>
</gene>
<keyword evidence="7" id="KW-0472">Membrane</keyword>
<dbReference type="Proteomes" id="UP000035760">
    <property type="component" value="Unassembled WGS sequence"/>
</dbReference>
<keyword evidence="3" id="KW-0812">Transmembrane</keyword>
<reference evidence="12" key="2">
    <citation type="submission" date="2014-03" db="EMBL/GenBank/DDBJ databases">
        <title>Candidatus Competibacter-lineage genomes retrieved from metagenomes reveal functional metabolic diversity.</title>
        <authorList>
            <person name="McIlroy S.J."/>
            <person name="Albertsen M."/>
            <person name="Andresen E.K."/>
            <person name="Saunders A.M."/>
            <person name="Kristiansen R."/>
            <person name="Stokholm-Bjerregaard M."/>
            <person name="Nielsen K.L."/>
            <person name="Nielsen P.H."/>
        </authorList>
    </citation>
    <scope>NUCLEOTIDE SEQUENCE</scope>
    <source>
        <strain evidence="12">Run_A_D11</strain>
    </source>
</reference>
<reference evidence="12" key="1">
    <citation type="submission" date="2013-07" db="EMBL/GenBank/DDBJ databases">
        <authorList>
            <person name="McIlroy S."/>
        </authorList>
    </citation>
    <scope>NUCLEOTIDE SEQUENCE [LARGE SCALE GENOMIC DNA]</scope>
    <source>
        <strain evidence="12">Run_A_D11</strain>
    </source>
</reference>
<dbReference type="Gene3D" id="2.60.120.1440">
    <property type="match status" value="1"/>
</dbReference>
<dbReference type="Pfam" id="PF04773">
    <property type="entry name" value="FecR"/>
    <property type="match status" value="1"/>
</dbReference>
<dbReference type="InterPro" id="IPR006860">
    <property type="entry name" value="FecR"/>
</dbReference>
<dbReference type="Pfam" id="PF13432">
    <property type="entry name" value="TPR_16"/>
    <property type="match status" value="1"/>
</dbReference>
<evidence type="ECO:0000256" key="2">
    <source>
        <dbReference type="ARBA" id="ARBA00004442"/>
    </source>
</evidence>
<dbReference type="SUPFAM" id="SSF48452">
    <property type="entry name" value="TPR-like"/>
    <property type="match status" value="3"/>
</dbReference>
<sequence>MFGHTKTIVALKRHLQGLPVISSPSFRRLTWYTLLLFVVLGSLRLALAEDVGEIVSALGTVEVLRQGRWQPVATGEKVAAGEAIKTGEGSRIALQLVNGAQLKINANSQLELKHIVSQEGLAPTANAPTLNILRVPQGEIWVRSNGIPLELQTISVVATIRGTEFNLAVKPDHSARLAVFDGLIDFHNAQGSVLVEANEQATVRLGEAPRKTVLLNPIDAAQWSLYYPGTVSYRDYLLAGQALPHPNGRSQKRPIAASQATVEQLISQAETRFNSGNRQEARQLFAQALQHDPDHPHARTGLGWTLLEAGAVDAALAAFQQVRPPTLMSAVGTANSLYQLNRFTQADQVIAETQRQFPQASLPWVQAALNALIRGRVDEAHRALDQALTRDPRSALAHSLRSNIYLVQNQKERALEAAERAVAVNPSSPTAYLNLSLVKQAEFNLNAALAAAQKAVALDPENPQALIQESRLLFGMGDIRQATQLAQQAYQFRPGDPIVHSTWGFLQLAQGRIQEAIQSFQEAIAQDSTLGEPHLGLGIALFRQNQTEAATQEILKATLLEPKVSLYSSYLGKAFYELKDDRATQKHLAKAKQLDPHDPTPHFYDALRLQSYYQPIESIHQLQQSIDLNDNRAVYRSQLLLDEDLATRGTALGRIYNEVGFEQLSLYEARKSLTNDPTNYSAHRLLADSYSTLPRHEIARASELLQAQLLQPINIAPVQPQLAETKLGILTTLGPVTPSLYEYNSLFLRNHSNLALSGLVGNHDTLSDEAILSGLYNQFSYSLGHFHYQTNGFRENNDFQHDLYNLFTQVAVTPNFNLQAELRRRETDQGDLSLYFSAAPSTQERLKIRQDTARLGTRYTPSPQSNVIVSFIHADREDRKSSPDKLSETESDQLEGQYLFRELAYNIIAGGGLAKTAREASYLQNSQQAEHTTVYGYANIALLKDIIWTVGLSHDHLHDEIEDIHQDQLNPKLGFRWNIADNLQFRLAAFSTLKRALVVEQTIEPTQIAGFDQFYDDLNGTKAKIYAIGLDAQFNNSLYGGIQGSYRDLDVPFPNYLGHITYQAEQEQKLLAYLYWMPHPYWAIQNQVEIEKYDAKANLTHIETLSVPLTVRYFRPSGFFAELGTTYVWQQFTGIDFDLRDLQSKTDHNDFVVVNAAVGFRLPKQQGSFSLEVSNLFDQEFQFQDMSFRNSYQNLENPRFIPDRTILSRIKLNF</sequence>
<keyword evidence="4" id="KW-0677">Repeat</keyword>
<evidence type="ECO:0000313" key="13">
    <source>
        <dbReference type="Proteomes" id="UP000035760"/>
    </source>
</evidence>
<feature type="repeat" description="TPR" evidence="10">
    <location>
        <begin position="429"/>
        <end position="462"/>
    </location>
</feature>
<dbReference type="InterPro" id="IPR036942">
    <property type="entry name" value="Beta-barrel_TonB_sf"/>
</dbReference>
<keyword evidence="6" id="KW-1133">Transmembrane helix</keyword>
<dbReference type="STRING" id="1400863.BN873_980040"/>
<dbReference type="Gene3D" id="1.25.40.10">
    <property type="entry name" value="Tetratricopeptide repeat domain"/>
    <property type="match status" value="2"/>
</dbReference>
<protein>
    <submittedName>
        <fullName evidence="12">TPR repeat protein</fullName>
    </submittedName>
</protein>
<proteinExistence type="inferred from homology"/>
<evidence type="ECO:0000256" key="10">
    <source>
        <dbReference type="PROSITE-ProRule" id="PRU00339"/>
    </source>
</evidence>
<evidence type="ECO:0000313" key="12">
    <source>
        <dbReference type="EMBL" id="CDI04439.1"/>
    </source>
</evidence>
<evidence type="ECO:0000256" key="3">
    <source>
        <dbReference type="ARBA" id="ARBA00022692"/>
    </source>
</evidence>
<evidence type="ECO:0000256" key="1">
    <source>
        <dbReference type="ARBA" id="ARBA00004167"/>
    </source>
</evidence>
<dbReference type="SMART" id="SM00028">
    <property type="entry name" value="TPR"/>
    <property type="match status" value="8"/>
</dbReference>
<dbReference type="Gene3D" id="2.40.170.20">
    <property type="entry name" value="TonB-dependent receptor, beta-barrel domain"/>
    <property type="match status" value="2"/>
</dbReference>
<comment type="caution">
    <text evidence="12">The sequence shown here is derived from an EMBL/GenBank/DDBJ whole genome shotgun (WGS) entry which is preliminary data.</text>
</comment>
<accession>W6MBP7</accession>
<comment type="similarity">
    <text evidence="9">Belongs to the Tom70 family.</text>
</comment>
<dbReference type="PANTHER" id="PTHR46208:SF1">
    <property type="entry name" value="MITOCHONDRIAL IMPORT RECEPTOR SUBUNIT TOM70"/>
    <property type="match status" value="1"/>
</dbReference>
<dbReference type="PROSITE" id="PS50005">
    <property type="entry name" value="TPR"/>
    <property type="match status" value="3"/>
</dbReference>
<dbReference type="SUPFAM" id="SSF56935">
    <property type="entry name" value="Porins"/>
    <property type="match status" value="1"/>
</dbReference>
<evidence type="ECO:0000256" key="7">
    <source>
        <dbReference type="ARBA" id="ARBA00023136"/>
    </source>
</evidence>
<dbReference type="AlphaFoldDB" id="W6MBP7"/>
<evidence type="ECO:0000259" key="11">
    <source>
        <dbReference type="Pfam" id="PF04773"/>
    </source>
</evidence>
<keyword evidence="5 10" id="KW-0802">TPR repeat</keyword>
<comment type="subcellular location">
    <subcellularLocation>
        <location evidence="2">Cell outer membrane</location>
    </subcellularLocation>
    <subcellularLocation>
        <location evidence="1">Membrane</location>
        <topology evidence="1">Single-pass membrane protein</topology>
    </subcellularLocation>
</comment>
<dbReference type="Pfam" id="PF14559">
    <property type="entry name" value="TPR_19"/>
    <property type="match status" value="2"/>
</dbReference>
<feature type="repeat" description="TPR" evidence="10">
    <location>
        <begin position="395"/>
        <end position="428"/>
    </location>
</feature>
<feature type="domain" description="FecR protein" evidence="11">
    <location>
        <begin position="83"/>
        <end position="184"/>
    </location>
</feature>
<evidence type="ECO:0000256" key="9">
    <source>
        <dbReference type="ARBA" id="ARBA00038030"/>
    </source>
</evidence>
<keyword evidence="8" id="KW-0998">Cell outer membrane</keyword>
<feature type="repeat" description="TPR" evidence="10">
    <location>
        <begin position="262"/>
        <end position="295"/>
    </location>
</feature>
<organism evidence="12 13">
    <name type="scientific">Candidatus Competibacter denitrificans Run_A_D11</name>
    <dbReference type="NCBI Taxonomy" id="1400863"/>
    <lineage>
        <taxon>Bacteria</taxon>
        <taxon>Pseudomonadati</taxon>
        <taxon>Pseudomonadota</taxon>
        <taxon>Gammaproteobacteria</taxon>
        <taxon>Candidatus Competibacteraceae</taxon>
        <taxon>Candidatus Competibacter</taxon>
    </lineage>
</organism>
<name>W6MBP7_9GAMM</name>
<evidence type="ECO:0000256" key="4">
    <source>
        <dbReference type="ARBA" id="ARBA00022737"/>
    </source>
</evidence>
<dbReference type="PANTHER" id="PTHR46208">
    <property type="entry name" value="MITOCHONDRIAL IMPORT RECEPTOR SUBUNIT TOM70"/>
    <property type="match status" value="1"/>
</dbReference>
<evidence type="ECO:0000256" key="5">
    <source>
        <dbReference type="ARBA" id="ARBA00022803"/>
    </source>
</evidence>
<dbReference type="InterPro" id="IPR019734">
    <property type="entry name" value="TPR_rpt"/>
</dbReference>
<evidence type="ECO:0000256" key="6">
    <source>
        <dbReference type="ARBA" id="ARBA00022989"/>
    </source>
</evidence>
<keyword evidence="13" id="KW-1185">Reference proteome</keyword>
<evidence type="ECO:0000256" key="8">
    <source>
        <dbReference type="ARBA" id="ARBA00023237"/>
    </source>
</evidence>